<feature type="transmembrane region" description="Helical" evidence="8">
    <location>
        <begin position="135"/>
        <end position="159"/>
    </location>
</feature>
<evidence type="ECO:0000256" key="7">
    <source>
        <dbReference type="ARBA" id="ARBA00023136"/>
    </source>
</evidence>
<keyword evidence="3" id="KW-0813">Transport</keyword>
<feature type="transmembrane region" description="Helical" evidence="8">
    <location>
        <begin position="224"/>
        <end position="243"/>
    </location>
</feature>
<comment type="subcellular location">
    <subcellularLocation>
        <location evidence="1 8">Cell membrane</location>
        <topology evidence="1 8">Multi-pass membrane protein</topology>
    </subcellularLocation>
</comment>
<dbReference type="GO" id="GO:0005886">
    <property type="term" value="C:plasma membrane"/>
    <property type="evidence" value="ECO:0007669"/>
    <property type="project" value="UniProtKB-SubCell"/>
</dbReference>
<gene>
    <name evidence="9" type="ORF">BN13_320008</name>
</gene>
<evidence type="ECO:0000256" key="3">
    <source>
        <dbReference type="ARBA" id="ARBA00022448"/>
    </source>
</evidence>
<dbReference type="InterPro" id="IPR002781">
    <property type="entry name" value="TM_pro_TauE-like"/>
</dbReference>
<comment type="similarity">
    <text evidence="2 8">Belongs to the 4-toluene sulfonate uptake permease (TSUP) (TC 2.A.102) family.</text>
</comment>
<organism evidence="9 10">
    <name type="scientific">Nostocoides jenkinsii Ben 74</name>
    <dbReference type="NCBI Taxonomy" id="1193518"/>
    <lineage>
        <taxon>Bacteria</taxon>
        <taxon>Bacillati</taxon>
        <taxon>Actinomycetota</taxon>
        <taxon>Actinomycetes</taxon>
        <taxon>Micrococcales</taxon>
        <taxon>Intrasporangiaceae</taxon>
        <taxon>Nostocoides</taxon>
    </lineage>
</organism>
<feature type="transmembrane region" description="Helical" evidence="8">
    <location>
        <begin position="44"/>
        <end position="61"/>
    </location>
</feature>
<feature type="transmembrane region" description="Helical" evidence="8">
    <location>
        <begin position="171"/>
        <end position="193"/>
    </location>
</feature>
<feature type="transmembrane region" description="Helical" evidence="8">
    <location>
        <begin position="73"/>
        <end position="90"/>
    </location>
</feature>
<evidence type="ECO:0000313" key="9">
    <source>
        <dbReference type="EMBL" id="CCI53239.1"/>
    </source>
</evidence>
<accession>A0A077M9A2</accession>
<proteinExistence type="inferred from homology"/>
<feature type="transmembrane region" description="Helical" evidence="8">
    <location>
        <begin position="200"/>
        <end position="218"/>
    </location>
</feature>
<dbReference type="PANTHER" id="PTHR30269:SF23">
    <property type="entry name" value="MEMBRANE TRANSPORTER PROTEIN YDHB-RELATED"/>
    <property type="match status" value="1"/>
</dbReference>
<dbReference type="PANTHER" id="PTHR30269">
    <property type="entry name" value="TRANSMEMBRANE PROTEIN YFCA"/>
    <property type="match status" value="1"/>
</dbReference>
<evidence type="ECO:0000256" key="8">
    <source>
        <dbReference type="RuleBase" id="RU363041"/>
    </source>
</evidence>
<dbReference type="Proteomes" id="UP000035720">
    <property type="component" value="Unassembled WGS sequence"/>
</dbReference>
<feature type="transmembrane region" description="Helical" evidence="8">
    <location>
        <begin position="96"/>
        <end position="114"/>
    </location>
</feature>
<dbReference type="STRING" id="1193518.BN13_320008"/>
<keyword evidence="7 8" id="KW-0472">Membrane</keyword>
<name>A0A077M9A2_9MICO</name>
<sequence length="245" mass="25976">MMSTAILMVLAALIIGFSKTSLGGLAVLSVAIFADILPAKESTAAILVLLIVGDVIACWHYRHDGDWALIRRLMPAVLVGIALGTAFLRIVDDTFLKRSISVVILVLVALQLWLKARPTQGDSRAHEHPIAAWSAGAGAGFTTMTANAAGAVMTLYLSASGVDKKRFVGTMAWFFLIVNLSKVPFSLGLGLLHWRDLSRAAMLAPAILVGAWVGYATIKRISQGVFDIAILLASAVAAIGLLIRS</sequence>
<keyword evidence="10" id="KW-1185">Reference proteome</keyword>
<protein>
    <recommendedName>
        <fullName evidence="8">Probable membrane transporter protein</fullName>
    </recommendedName>
</protein>
<keyword evidence="5 8" id="KW-0812">Transmembrane</keyword>
<dbReference type="InterPro" id="IPR052017">
    <property type="entry name" value="TSUP"/>
</dbReference>
<evidence type="ECO:0000256" key="5">
    <source>
        <dbReference type="ARBA" id="ARBA00022692"/>
    </source>
</evidence>
<keyword evidence="4 8" id="KW-1003">Cell membrane</keyword>
<dbReference type="Pfam" id="PF01925">
    <property type="entry name" value="TauE"/>
    <property type="match status" value="1"/>
</dbReference>
<evidence type="ECO:0000256" key="4">
    <source>
        <dbReference type="ARBA" id="ARBA00022475"/>
    </source>
</evidence>
<evidence type="ECO:0000256" key="6">
    <source>
        <dbReference type="ARBA" id="ARBA00022989"/>
    </source>
</evidence>
<keyword evidence="6 8" id="KW-1133">Transmembrane helix</keyword>
<evidence type="ECO:0000313" key="10">
    <source>
        <dbReference type="Proteomes" id="UP000035720"/>
    </source>
</evidence>
<dbReference type="EMBL" id="CAJC01000142">
    <property type="protein sequence ID" value="CCI53239.1"/>
    <property type="molecule type" value="Genomic_DNA"/>
</dbReference>
<evidence type="ECO:0000256" key="1">
    <source>
        <dbReference type="ARBA" id="ARBA00004651"/>
    </source>
</evidence>
<reference evidence="9 10" key="1">
    <citation type="journal article" date="2013" name="ISME J.">
        <title>A metabolic model for members of the genus Tetrasphaera involved in enhanced biological phosphorus removal.</title>
        <authorList>
            <person name="Kristiansen R."/>
            <person name="Nguyen H.T.T."/>
            <person name="Saunders A.M."/>
            <person name="Nielsen J.L."/>
            <person name="Wimmer R."/>
            <person name="Le V.Q."/>
            <person name="McIlroy S.J."/>
            <person name="Petrovski S."/>
            <person name="Seviour R.J."/>
            <person name="Calteau A."/>
            <person name="Nielsen K.L."/>
            <person name="Nielsen P.H."/>
        </authorList>
    </citation>
    <scope>NUCLEOTIDE SEQUENCE [LARGE SCALE GENOMIC DNA]</scope>
    <source>
        <strain evidence="9 10">Ben 74</strain>
    </source>
</reference>
<dbReference type="AlphaFoldDB" id="A0A077M9A2"/>
<comment type="caution">
    <text evidence="9">The sequence shown here is derived from an EMBL/GenBank/DDBJ whole genome shotgun (WGS) entry which is preliminary data.</text>
</comment>
<evidence type="ECO:0000256" key="2">
    <source>
        <dbReference type="ARBA" id="ARBA00009142"/>
    </source>
</evidence>